<dbReference type="SUPFAM" id="SSF117281">
    <property type="entry name" value="Kelch motif"/>
    <property type="match status" value="1"/>
</dbReference>
<dbReference type="InterPro" id="IPR003609">
    <property type="entry name" value="Pan_app"/>
</dbReference>
<feature type="chain" id="PRO_5022073836" description="Apple domain-containing protein" evidence="2">
    <location>
        <begin position="22"/>
        <end position="512"/>
    </location>
</feature>
<evidence type="ECO:0000259" key="3">
    <source>
        <dbReference type="Pfam" id="PF00024"/>
    </source>
</evidence>
<dbReference type="Pfam" id="PF01344">
    <property type="entry name" value="Kelch_1"/>
    <property type="match status" value="1"/>
</dbReference>
<evidence type="ECO:0000256" key="2">
    <source>
        <dbReference type="SAM" id="SignalP"/>
    </source>
</evidence>
<keyword evidence="5" id="KW-1185">Reference proteome</keyword>
<protein>
    <recommendedName>
        <fullName evidence="3">Apple domain-containing protein</fullName>
    </recommendedName>
</protein>
<dbReference type="Pfam" id="PF00024">
    <property type="entry name" value="PAN_1"/>
    <property type="match status" value="1"/>
</dbReference>
<evidence type="ECO:0000256" key="1">
    <source>
        <dbReference type="ARBA" id="ARBA00022441"/>
    </source>
</evidence>
<accession>A0A553NXP0</accession>
<dbReference type="InterPro" id="IPR006652">
    <property type="entry name" value="Kelch_1"/>
</dbReference>
<dbReference type="Gene3D" id="2.120.10.80">
    <property type="entry name" value="Kelch-type beta propeller"/>
    <property type="match status" value="1"/>
</dbReference>
<feature type="signal peptide" evidence="2">
    <location>
        <begin position="1"/>
        <end position="21"/>
    </location>
</feature>
<dbReference type="AlphaFoldDB" id="A0A553NXP0"/>
<dbReference type="EMBL" id="VCGU01000009">
    <property type="protein sequence ID" value="TRY70202.1"/>
    <property type="molecule type" value="Genomic_DNA"/>
</dbReference>
<name>A0A553NXP0_TIGCA</name>
<proteinExistence type="predicted"/>
<dbReference type="PANTHER" id="PTHR45632">
    <property type="entry name" value="LD33804P"/>
    <property type="match status" value="1"/>
</dbReference>
<gene>
    <name evidence="4" type="ORF">TCAL_09641</name>
</gene>
<dbReference type="SMART" id="SM00612">
    <property type="entry name" value="Kelch"/>
    <property type="match status" value="3"/>
</dbReference>
<feature type="domain" description="Apple" evidence="3">
    <location>
        <begin position="32"/>
        <end position="71"/>
    </location>
</feature>
<dbReference type="InterPro" id="IPR015915">
    <property type="entry name" value="Kelch-typ_b-propeller"/>
</dbReference>
<keyword evidence="2" id="KW-0732">Signal</keyword>
<comment type="caution">
    <text evidence="4">The sequence shown here is derived from an EMBL/GenBank/DDBJ whole genome shotgun (WGS) entry which is preliminary data.</text>
</comment>
<sequence length="512" mass="56960">MEQLLTLILIVGTVFVGLSHGELQCFIPGECLDSLIVDISPSNNSRECLQKCQNTRGCEWFTYYNQTKLCASLTTCLNLNATHCTDCISGEDECPEFICGAQGSCLGASEGIRVESGLSSCRQTCSDSAKCHWFTFDNSSNVCTLTADCPALDKRCQTCAASEQFCDEHDIRRGWAKSLLDLRRRHDSSNGTSTHPPLPESEREVLFVVAGSDITGVELVDLKNKSMDVTNYVGRTNCAKPANYPIAIVGAAGAVFDELPYVCGGDLSYGRECHRYEKEDNTWHKAATMKYNIANMSFAQVPREGLWLSGGDSKAFQGLSNLTMLVLSDKIKSGPELPYPEKYHCLTMLREGINSQMTVVMSGGLSGPKTAWLFEFHKQTWIPLPNMHHAHTLAMCESIKTSRGVELIVAGGFDEVGQTQENVEVLSVKTRKWRMGRPLPMKLAYGATLYHYETFLLIGGYISEDNDSNMILEYQGEEQKWIVKKQRLKKARSGHVAMWVKKKHLQCDSSRD</sequence>
<reference evidence="4 5" key="1">
    <citation type="journal article" date="2018" name="Nat. Ecol. Evol.">
        <title>Genomic signatures of mitonuclear coevolution across populations of Tigriopus californicus.</title>
        <authorList>
            <person name="Barreto F.S."/>
            <person name="Watson E.T."/>
            <person name="Lima T.G."/>
            <person name="Willett C.S."/>
            <person name="Edmands S."/>
            <person name="Li W."/>
            <person name="Burton R.S."/>
        </authorList>
    </citation>
    <scope>NUCLEOTIDE SEQUENCE [LARGE SCALE GENOMIC DNA]</scope>
    <source>
        <strain evidence="4 5">San Diego</strain>
    </source>
</reference>
<keyword evidence="1" id="KW-0880">Kelch repeat</keyword>
<dbReference type="Proteomes" id="UP000318571">
    <property type="component" value="Chromosome 9"/>
</dbReference>
<evidence type="ECO:0000313" key="4">
    <source>
        <dbReference type="EMBL" id="TRY70202.1"/>
    </source>
</evidence>
<organism evidence="4 5">
    <name type="scientific">Tigriopus californicus</name>
    <name type="common">Marine copepod</name>
    <dbReference type="NCBI Taxonomy" id="6832"/>
    <lineage>
        <taxon>Eukaryota</taxon>
        <taxon>Metazoa</taxon>
        <taxon>Ecdysozoa</taxon>
        <taxon>Arthropoda</taxon>
        <taxon>Crustacea</taxon>
        <taxon>Multicrustacea</taxon>
        <taxon>Hexanauplia</taxon>
        <taxon>Copepoda</taxon>
        <taxon>Harpacticoida</taxon>
        <taxon>Harpacticidae</taxon>
        <taxon>Tigriopus</taxon>
    </lineage>
</organism>
<evidence type="ECO:0000313" key="5">
    <source>
        <dbReference type="Proteomes" id="UP000318571"/>
    </source>
</evidence>